<accession>A0A226D1P0</accession>
<keyword evidence="1" id="KW-0812">Transmembrane</keyword>
<sequence length="389" mass="44306">MLTSRTLNIIGIYSTFINNLFVCTPFSWIPEKQLLYVNTDESLTNLGAYMLNCAQGVGYMAYSSWRAYNVLLNPVGTSILEILWLVNWINCYVWQIASNHSAWVKRHETVSAFNGTIKLFRQLSSQNKGKARMTPIICTLNIIELHFLIATFMIGQFAVASDLMFFVVPGMIQYLYSVVAEKYKVGWVFLFFVIFEGGSKLSMACAKGTVAFNVLMGTLGTDFWLRFTTRSHNLPVSKKIRTFRALDILMRSINDSFTYFLLSVILLCWIPCTMASINGFASIRFRPLLTFFQYLPFVALFLNGILLIAIILRPCAGVYEESKSLKVSLSRHTCQGLGKQSTFFRKELLSLKPFGVRYGTVRVAKRMDILLSYTFIADYIFTLLVSFPE</sequence>
<feature type="transmembrane region" description="Helical" evidence="1">
    <location>
        <begin position="171"/>
        <end position="195"/>
    </location>
</feature>
<feature type="transmembrane region" description="Helical" evidence="1">
    <location>
        <begin position="136"/>
        <end position="159"/>
    </location>
</feature>
<keyword evidence="3" id="KW-1185">Reference proteome</keyword>
<protein>
    <recommendedName>
        <fullName evidence="4">Gustatory receptor</fullName>
    </recommendedName>
</protein>
<evidence type="ECO:0008006" key="4">
    <source>
        <dbReference type="Google" id="ProtNLM"/>
    </source>
</evidence>
<evidence type="ECO:0000256" key="1">
    <source>
        <dbReference type="SAM" id="Phobius"/>
    </source>
</evidence>
<dbReference type="Proteomes" id="UP000198287">
    <property type="component" value="Unassembled WGS sequence"/>
</dbReference>
<dbReference type="AlphaFoldDB" id="A0A226D1P0"/>
<feature type="transmembrane region" description="Helical" evidence="1">
    <location>
        <begin position="259"/>
        <end position="285"/>
    </location>
</feature>
<dbReference type="EMBL" id="LNIX01000038">
    <property type="protein sequence ID" value="OXA39492.1"/>
    <property type="molecule type" value="Genomic_DNA"/>
</dbReference>
<feature type="transmembrane region" description="Helical" evidence="1">
    <location>
        <begin position="291"/>
        <end position="312"/>
    </location>
</feature>
<organism evidence="2 3">
    <name type="scientific">Folsomia candida</name>
    <name type="common">Springtail</name>
    <dbReference type="NCBI Taxonomy" id="158441"/>
    <lineage>
        <taxon>Eukaryota</taxon>
        <taxon>Metazoa</taxon>
        <taxon>Ecdysozoa</taxon>
        <taxon>Arthropoda</taxon>
        <taxon>Hexapoda</taxon>
        <taxon>Collembola</taxon>
        <taxon>Entomobryomorpha</taxon>
        <taxon>Isotomoidea</taxon>
        <taxon>Isotomidae</taxon>
        <taxon>Proisotominae</taxon>
        <taxon>Folsomia</taxon>
    </lineage>
</organism>
<gene>
    <name evidence="2" type="ORF">Fcan01_25716</name>
</gene>
<keyword evidence="1" id="KW-1133">Transmembrane helix</keyword>
<evidence type="ECO:0000313" key="3">
    <source>
        <dbReference type="Proteomes" id="UP000198287"/>
    </source>
</evidence>
<reference evidence="2 3" key="1">
    <citation type="submission" date="2015-12" db="EMBL/GenBank/DDBJ databases">
        <title>The genome of Folsomia candida.</title>
        <authorList>
            <person name="Faddeeva A."/>
            <person name="Derks M.F."/>
            <person name="Anvar Y."/>
            <person name="Smit S."/>
            <person name="Van Straalen N."/>
            <person name="Roelofs D."/>
        </authorList>
    </citation>
    <scope>NUCLEOTIDE SEQUENCE [LARGE SCALE GENOMIC DNA]</scope>
    <source>
        <strain evidence="2 3">VU population</strain>
        <tissue evidence="2">Whole body</tissue>
    </source>
</reference>
<name>A0A226D1P0_FOLCA</name>
<proteinExistence type="predicted"/>
<comment type="caution">
    <text evidence="2">The sequence shown here is derived from an EMBL/GenBank/DDBJ whole genome shotgun (WGS) entry which is preliminary data.</text>
</comment>
<keyword evidence="1" id="KW-0472">Membrane</keyword>
<feature type="transmembrane region" description="Helical" evidence="1">
    <location>
        <begin position="369"/>
        <end position="387"/>
    </location>
</feature>
<evidence type="ECO:0000313" key="2">
    <source>
        <dbReference type="EMBL" id="OXA39492.1"/>
    </source>
</evidence>